<dbReference type="PROSITE" id="PS51670">
    <property type="entry name" value="SHKT"/>
    <property type="match status" value="2"/>
</dbReference>
<keyword evidence="6" id="KW-1185">Reference proteome</keyword>
<feature type="disulfide bond" evidence="2">
    <location>
        <begin position="690"/>
        <end position="724"/>
    </location>
</feature>
<dbReference type="InterPro" id="IPR003582">
    <property type="entry name" value="ShKT_dom"/>
</dbReference>
<dbReference type="Gene3D" id="1.10.1280.10">
    <property type="entry name" value="Di-copper center containing domain from catechol oxidase"/>
    <property type="match status" value="1"/>
</dbReference>
<feature type="domain" description="ShKT" evidence="4">
    <location>
        <begin position="690"/>
        <end position="724"/>
    </location>
</feature>
<dbReference type="PROSITE" id="PS00498">
    <property type="entry name" value="TYROSINASE_2"/>
    <property type="match status" value="1"/>
</dbReference>
<protein>
    <recommendedName>
        <fullName evidence="4">ShKT domain-containing protein</fullName>
    </recommendedName>
</protein>
<gene>
    <name evidence="5" type="primary">Necator_chrII.g8262</name>
    <name evidence="5" type="ORF">RB195_020468</name>
</gene>
<dbReference type="SMART" id="SM00254">
    <property type="entry name" value="ShKT"/>
    <property type="match status" value="2"/>
</dbReference>
<keyword evidence="2" id="KW-1015">Disulfide bond</keyword>
<reference evidence="5 6" key="1">
    <citation type="submission" date="2023-08" db="EMBL/GenBank/DDBJ databases">
        <title>A Necator americanus chromosomal reference genome.</title>
        <authorList>
            <person name="Ilik V."/>
            <person name="Petrzelkova K.J."/>
            <person name="Pardy F."/>
            <person name="Fuh T."/>
            <person name="Niatou-Singa F.S."/>
            <person name="Gouil Q."/>
            <person name="Baker L."/>
            <person name="Ritchie M.E."/>
            <person name="Jex A.R."/>
            <person name="Gazzola D."/>
            <person name="Li H."/>
            <person name="Toshio Fujiwara R."/>
            <person name="Zhan B."/>
            <person name="Aroian R.V."/>
            <person name="Pafco B."/>
            <person name="Schwarz E.M."/>
        </authorList>
    </citation>
    <scope>NUCLEOTIDE SEQUENCE [LARGE SCALE GENOMIC DNA]</scope>
    <source>
        <strain evidence="5 6">Aroian</strain>
        <tissue evidence="5">Whole animal</tissue>
    </source>
</reference>
<keyword evidence="1" id="KW-0479">Metal-binding</keyword>
<evidence type="ECO:0000259" key="4">
    <source>
        <dbReference type="PROSITE" id="PS51670"/>
    </source>
</evidence>
<keyword evidence="3" id="KW-0732">Signal</keyword>
<dbReference type="InterPro" id="IPR002227">
    <property type="entry name" value="Tyrosinase_Cu-bd"/>
</dbReference>
<accession>A0ABR1CJV8</accession>
<dbReference type="Proteomes" id="UP001303046">
    <property type="component" value="Unassembled WGS sequence"/>
</dbReference>
<dbReference type="SUPFAM" id="SSF48056">
    <property type="entry name" value="Di-copper centre-containing domain"/>
    <property type="match status" value="1"/>
</dbReference>
<dbReference type="InterPro" id="IPR008922">
    <property type="entry name" value="Di-copper_centre_dom_sf"/>
</dbReference>
<evidence type="ECO:0000313" key="5">
    <source>
        <dbReference type="EMBL" id="KAK6738370.1"/>
    </source>
</evidence>
<evidence type="ECO:0000256" key="1">
    <source>
        <dbReference type="ARBA" id="ARBA00022723"/>
    </source>
</evidence>
<name>A0ABR1CJV8_NECAM</name>
<feature type="disulfide bond" evidence="2">
    <location>
        <begin position="735"/>
        <end position="769"/>
    </location>
</feature>
<feature type="signal peptide" evidence="3">
    <location>
        <begin position="1"/>
        <end position="17"/>
    </location>
</feature>
<dbReference type="Pfam" id="PF00264">
    <property type="entry name" value="Tyrosinase"/>
    <property type="match status" value="1"/>
</dbReference>
<comment type="caution">
    <text evidence="2">Lacks conserved residue(s) required for the propagation of feature annotation.</text>
</comment>
<dbReference type="PROSITE" id="PS00497">
    <property type="entry name" value="TYROSINASE_1"/>
    <property type="match status" value="1"/>
</dbReference>
<evidence type="ECO:0000256" key="3">
    <source>
        <dbReference type="SAM" id="SignalP"/>
    </source>
</evidence>
<organism evidence="5 6">
    <name type="scientific">Necator americanus</name>
    <name type="common">Human hookworm</name>
    <dbReference type="NCBI Taxonomy" id="51031"/>
    <lineage>
        <taxon>Eukaryota</taxon>
        <taxon>Metazoa</taxon>
        <taxon>Ecdysozoa</taxon>
        <taxon>Nematoda</taxon>
        <taxon>Chromadorea</taxon>
        <taxon>Rhabditida</taxon>
        <taxon>Rhabditina</taxon>
        <taxon>Rhabditomorpha</taxon>
        <taxon>Strongyloidea</taxon>
        <taxon>Ancylostomatidae</taxon>
        <taxon>Bunostominae</taxon>
        <taxon>Necator</taxon>
    </lineage>
</organism>
<sequence length="778" mass="86199">MMRPLIVLLTLFAAGFAQYGESETDGNDVSPAQVPFYPVKPPTYPSVKPLVPPPVYPPVKPPTYRPVKPPQPPPVYPPVKPPPVYPPVRPPTYPPIKPPPVYPPVRPPPVYPPVKPPTYPLVKPPPVYPPIKPPTYPPVKPPPVYPPVKPPVYPPVKPPVYPPVKPPVYPPPVRPPTYPPVKPPVRPPVYPTAPPSATPPPYPPTATSPTYPVKPPLIVVPPSPNPASGVGFSAPGNPGYDTCLKTNPEVFCKQMVWWDENSRDQPAVLLSPPGYVAYSPYAASLQQSDVATLPTDRNQCMDIPCICLFAGGTYSSNRCNLPRNQYYGMALRKELRMLTDDERLRFRNAMWAIRSVQYQALSKIHSSYVTSPAAHSGPAFLPWHREFLKRLEMALRQYDPNVSLPYWDSTLDAYLDDPKASVMWSDELLGYTDSTNSLTTGMFAYWQSLMNRTTVREYGKAVNSRPMAQYLLDLVKTQVNTISDALAFTAASKSCPKNLIPPSSAIEYIHGGNHIWIGGDMLLTTRSTGDPIFFLHHCMIDFIWETWRLAKQSRGQRENDYPTDNINCSSQSHFSRSIMVPFAPMVNMDGLSNKYTDNLYTFAPRPTCTRVQPTCGSKYLFCHGTQFVCISRIRAGFRCDRNRYGGVDPCYGTCVNGMCQAPPRSSYPGVASSPQQEPLYQEPIVPDESCFNQNPCCATWAVNGGCQKDSVRMSLVCPASCQLCTPKAYALTDDCTDRHHLCSIYKAAGKCASNDKFTAENCRHTCGVCGIPRSTGCL</sequence>
<dbReference type="PRINTS" id="PR00092">
    <property type="entry name" value="TYROSINASE"/>
</dbReference>
<evidence type="ECO:0000313" key="6">
    <source>
        <dbReference type="Proteomes" id="UP001303046"/>
    </source>
</evidence>
<dbReference type="InterPro" id="IPR003882">
    <property type="entry name" value="Pistil_extensin"/>
</dbReference>
<dbReference type="PRINTS" id="PR01218">
    <property type="entry name" value="PSTLEXTENSIN"/>
</dbReference>
<dbReference type="PANTHER" id="PTHR11474">
    <property type="entry name" value="TYROSINASE FAMILY MEMBER"/>
    <property type="match status" value="1"/>
</dbReference>
<feature type="domain" description="ShKT" evidence="4">
    <location>
        <begin position="735"/>
        <end position="769"/>
    </location>
</feature>
<dbReference type="Pfam" id="PF01549">
    <property type="entry name" value="ShK"/>
    <property type="match status" value="2"/>
</dbReference>
<dbReference type="PANTHER" id="PTHR11474:SF21">
    <property type="entry name" value="SHKT DOMAIN-CONTAINING PROTEIN"/>
    <property type="match status" value="1"/>
</dbReference>
<dbReference type="InterPro" id="IPR050316">
    <property type="entry name" value="Tyrosinase/Hemocyanin"/>
</dbReference>
<proteinExistence type="predicted"/>
<dbReference type="EMBL" id="JAVFWL010000002">
    <property type="protein sequence ID" value="KAK6738370.1"/>
    <property type="molecule type" value="Genomic_DNA"/>
</dbReference>
<comment type="caution">
    <text evidence="5">The sequence shown here is derived from an EMBL/GenBank/DDBJ whole genome shotgun (WGS) entry which is preliminary data.</text>
</comment>
<feature type="chain" id="PRO_5046971061" description="ShKT domain-containing protein" evidence="3">
    <location>
        <begin position="18"/>
        <end position="778"/>
    </location>
</feature>
<evidence type="ECO:0000256" key="2">
    <source>
        <dbReference type="PROSITE-ProRule" id="PRU01005"/>
    </source>
</evidence>